<dbReference type="GeneID" id="81362434"/>
<gene>
    <name evidence="7" type="ORF">N7532_010964</name>
</gene>
<evidence type="ECO:0000256" key="4">
    <source>
        <dbReference type="ARBA" id="ARBA00023242"/>
    </source>
</evidence>
<sequence>MTIDAQPSLLIENFLVSMKKRLWWSILLRDRSLCIGLRRRPQITSVNLHGCRDWLKEEDFEGEMHASQIFNYEAKRRLLVAFQEQCHLAILLTDLVSVVFAPRATCGLPPSAEVFHSLMHEVEAIKRALVEWEAQALPAPAPTFQPQNDDPSAALRSLTFMYYHAARVDLAQYAALLMEEHLTFATQMYRNSVLQIGNDLYSGIVGLTAVMEYFSLNGHIEFLPLSVLAYVAMPLVLAAIDLKLSSSHDEMATRQRRLNSLSKIIRHSESLYDVTDFVAAGTNQILQLAYITTQDFFLPSVFSPQRREGSKRTWAGINHQGQLAEAGSCTRAKSWLEAFIRFPRAYLLISTSVDYSLAVGRLPCDGSLPEFVRKSPLTDNLIRLPWTMGDGLDKKPFHMSSLAHDPRAPCARSGSVESGATVQTINSSDPTEQGEFSSERHSKADRSEEVDVIHRINPCKPKHNINLDFLDFNESATRSHGNTLPFESSTLNMVSIPIDYLDGRNTDAREFESMEFGDGMPSLNAMDGLDTPLSRVLRTNPPQRAEVLAWGPEISPTADASPSHFSRPHRSYENLAMVGVPRSKGCTTCLQRRVKCDEKRPTCKRCDTRGLKCPGYERPPKFCHFAASRGHLQNRTRLIPAIATHPGGTESDIIDRERSTSFDECVAPSLVRSALCIQQKETFGRFVDANFPGLYYSWSTRVDINFMDFVRQQNDTFANALLLATQTLVMLDVGQRHRDSEKVILSRTMYIRSLQCLVRLIQNPRTVKLDYTLGTAILLAIYEMLDGSFQQSWLMHSRGIATLFQHRGPEVHRDGMGRTLLISFRSFLLADALVRGEPCFLAAPAWRSTITEAMKAEGEAGKGSQLGDLVECAFHEVTVCPGLVATARDMVSRSAGDDLGQRANLASAIATHRANLSKLYDRLLVLFAAGNSLEHRPDVTGPIPQAVVNRLTHFSMQGIEIGIMLLDQLLGILRADQTDKTPIGDSPKGSFGQDNLITDRSSRGGVTEAPDHVALSMGMLVLK</sequence>
<feature type="domain" description="Zn(2)-C6 fungal-type" evidence="6">
    <location>
        <begin position="585"/>
        <end position="613"/>
    </location>
</feature>
<proteinExistence type="predicted"/>
<dbReference type="SMART" id="SM00066">
    <property type="entry name" value="GAL4"/>
    <property type="match status" value="1"/>
</dbReference>
<dbReference type="GO" id="GO:0008270">
    <property type="term" value="F:zinc ion binding"/>
    <property type="evidence" value="ECO:0007669"/>
    <property type="project" value="InterPro"/>
</dbReference>
<dbReference type="OrthoDB" id="3525185at2759"/>
<dbReference type="GO" id="GO:0000981">
    <property type="term" value="F:DNA-binding transcription factor activity, RNA polymerase II-specific"/>
    <property type="evidence" value="ECO:0007669"/>
    <property type="project" value="InterPro"/>
</dbReference>
<dbReference type="PANTHER" id="PTHR38111">
    <property type="entry name" value="ZN(2)-C6 FUNGAL-TYPE DOMAIN-CONTAINING PROTEIN-RELATED"/>
    <property type="match status" value="1"/>
</dbReference>
<evidence type="ECO:0000256" key="5">
    <source>
        <dbReference type="SAM" id="MobiDB-lite"/>
    </source>
</evidence>
<dbReference type="PROSITE" id="PS50048">
    <property type="entry name" value="ZN2_CY6_FUNGAL_2"/>
    <property type="match status" value="1"/>
</dbReference>
<reference evidence="7" key="1">
    <citation type="submission" date="2022-11" db="EMBL/GenBank/DDBJ databases">
        <authorList>
            <person name="Petersen C."/>
        </authorList>
    </citation>
    <scope>NUCLEOTIDE SEQUENCE</scope>
    <source>
        <strain evidence="7">IBT 30761</strain>
    </source>
</reference>
<dbReference type="PANTHER" id="PTHR38111:SF6">
    <property type="entry name" value="FINGER DOMAIN PROTEIN, PUTATIVE (AFU_ORTHOLOGUE AFUA_8G01940)-RELATED"/>
    <property type="match status" value="1"/>
</dbReference>
<dbReference type="RefSeq" id="XP_056470871.1">
    <property type="nucleotide sequence ID" value="XM_056623455.1"/>
</dbReference>
<dbReference type="CDD" id="cd00067">
    <property type="entry name" value="GAL4"/>
    <property type="match status" value="1"/>
</dbReference>
<keyword evidence="8" id="KW-1185">Reference proteome</keyword>
<dbReference type="InterPro" id="IPR036864">
    <property type="entry name" value="Zn2-C6_fun-type_DNA-bd_sf"/>
</dbReference>
<dbReference type="EMBL" id="JAPQKI010000010">
    <property type="protein sequence ID" value="KAJ5086193.1"/>
    <property type="molecule type" value="Genomic_DNA"/>
</dbReference>
<keyword evidence="2" id="KW-0238">DNA-binding</keyword>
<feature type="compositionally biased region" description="Polar residues" evidence="5">
    <location>
        <begin position="415"/>
        <end position="436"/>
    </location>
</feature>
<evidence type="ECO:0000256" key="1">
    <source>
        <dbReference type="ARBA" id="ARBA00023015"/>
    </source>
</evidence>
<feature type="compositionally biased region" description="Basic and acidic residues" evidence="5">
    <location>
        <begin position="437"/>
        <end position="449"/>
    </location>
</feature>
<dbReference type="Proteomes" id="UP001149074">
    <property type="component" value="Unassembled WGS sequence"/>
</dbReference>
<keyword evidence="4" id="KW-0539">Nucleus</keyword>
<dbReference type="AlphaFoldDB" id="A0A9W9EQK2"/>
<evidence type="ECO:0000313" key="8">
    <source>
        <dbReference type="Proteomes" id="UP001149074"/>
    </source>
</evidence>
<protein>
    <submittedName>
        <fullName evidence="7">Transcription factor</fullName>
    </submittedName>
</protein>
<evidence type="ECO:0000256" key="2">
    <source>
        <dbReference type="ARBA" id="ARBA00023125"/>
    </source>
</evidence>
<reference evidence="7" key="2">
    <citation type="journal article" date="2023" name="IMA Fungus">
        <title>Comparative genomic study of the Penicillium genus elucidates a diverse pangenome and 15 lateral gene transfer events.</title>
        <authorList>
            <person name="Petersen C."/>
            <person name="Sorensen T."/>
            <person name="Nielsen M.R."/>
            <person name="Sondergaard T.E."/>
            <person name="Sorensen J.L."/>
            <person name="Fitzpatrick D.A."/>
            <person name="Frisvad J.C."/>
            <person name="Nielsen K.L."/>
        </authorList>
    </citation>
    <scope>NUCLEOTIDE SEQUENCE</scope>
    <source>
        <strain evidence="7">IBT 30761</strain>
    </source>
</reference>
<feature type="region of interest" description="Disordered" evidence="5">
    <location>
        <begin position="404"/>
        <end position="449"/>
    </location>
</feature>
<dbReference type="InterPro" id="IPR001138">
    <property type="entry name" value="Zn2Cys6_DnaBD"/>
</dbReference>
<dbReference type="CDD" id="cd12148">
    <property type="entry name" value="fungal_TF_MHR"/>
    <property type="match status" value="1"/>
</dbReference>
<comment type="caution">
    <text evidence="7">The sequence shown here is derived from an EMBL/GenBank/DDBJ whole genome shotgun (WGS) entry which is preliminary data.</text>
</comment>
<evidence type="ECO:0000256" key="3">
    <source>
        <dbReference type="ARBA" id="ARBA00023163"/>
    </source>
</evidence>
<keyword evidence="1" id="KW-0805">Transcription regulation</keyword>
<dbReference type="GO" id="GO:0003677">
    <property type="term" value="F:DNA binding"/>
    <property type="evidence" value="ECO:0007669"/>
    <property type="project" value="UniProtKB-KW"/>
</dbReference>
<keyword evidence="3" id="KW-0804">Transcription</keyword>
<dbReference type="Gene3D" id="4.10.240.10">
    <property type="entry name" value="Zn(2)-C6 fungal-type DNA-binding domain"/>
    <property type="match status" value="1"/>
</dbReference>
<dbReference type="Pfam" id="PF00172">
    <property type="entry name" value="Zn_clus"/>
    <property type="match status" value="1"/>
</dbReference>
<organism evidence="7 8">
    <name type="scientific">Penicillium argentinense</name>
    <dbReference type="NCBI Taxonomy" id="1131581"/>
    <lineage>
        <taxon>Eukaryota</taxon>
        <taxon>Fungi</taxon>
        <taxon>Dikarya</taxon>
        <taxon>Ascomycota</taxon>
        <taxon>Pezizomycotina</taxon>
        <taxon>Eurotiomycetes</taxon>
        <taxon>Eurotiomycetidae</taxon>
        <taxon>Eurotiales</taxon>
        <taxon>Aspergillaceae</taxon>
        <taxon>Penicillium</taxon>
    </lineage>
</organism>
<name>A0A9W9EQK2_9EURO</name>
<feature type="region of interest" description="Disordered" evidence="5">
    <location>
        <begin position="981"/>
        <end position="1008"/>
    </location>
</feature>
<evidence type="ECO:0000259" key="6">
    <source>
        <dbReference type="PROSITE" id="PS50048"/>
    </source>
</evidence>
<dbReference type="SUPFAM" id="SSF57701">
    <property type="entry name" value="Zn2/Cys6 DNA-binding domain"/>
    <property type="match status" value="1"/>
</dbReference>
<evidence type="ECO:0000313" key="7">
    <source>
        <dbReference type="EMBL" id="KAJ5086193.1"/>
    </source>
</evidence>
<accession>A0A9W9EQK2</accession>
<dbReference type="InterPro" id="IPR053178">
    <property type="entry name" value="Osmoadaptation_assoc"/>
</dbReference>